<comment type="catalytic activity">
    <reaction evidence="1">
        <text>5-amino-6-(5-phospho-D-ribosylamino)uracil + H2O = 5,6-diaminouracil + D-ribose 5-phosphate</text>
        <dbReference type="Rhea" id="RHEA:55020"/>
        <dbReference type="ChEBI" id="CHEBI:15377"/>
        <dbReference type="ChEBI" id="CHEBI:46252"/>
        <dbReference type="ChEBI" id="CHEBI:58453"/>
        <dbReference type="ChEBI" id="CHEBI:78346"/>
    </reaction>
</comment>
<evidence type="ECO:0000259" key="3">
    <source>
        <dbReference type="Pfam" id="PF08719"/>
    </source>
</evidence>
<dbReference type="EMBL" id="NHMK01000011">
    <property type="protein sequence ID" value="OWL96357.1"/>
    <property type="molecule type" value="Genomic_DNA"/>
</dbReference>
<proteinExistence type="predicted"/>
<reference evidence="4 5" key="1">
    <citation type="submission" date="2017-05" db="EMBL/GenBank/DDBJ databases">
        <title>De novo genome assembly of Deniococcus indicus strain DR1.</title>
        <authorList>
            <person name="Chauhan D."/>
            <person name="Yennamalli R.M."/>
            <person name="Priyadarshini R."/>
        </authorList>
    </citation>
    <scope>NUCLEOTIDE SEQUENCE [LARGE SCALE GENOMIC DNA]</scope>
    <source>
        <strain evidence="4 5">DR1</strain>
    </source>
</reference>
<feature type="domain" description="NADAR" evidence="3">
    <location>
        <begin position="7"/>
        <end position="154"/>
    </location>
</feature>
<evidence type="ECO:0000256" key="1">
    <source>
        <dbReference type="ARBA" id="ARBA00000022"/>
    </source>
</evidence>
<dbReference type="SUPFAM" id="SSF143990">
    <property type="entry name" value="YbiA-like"/>
    <property type="match status" value="1"/>
</dbReference>
<sequence length="163" mass="17945">MSPDPVFFYRTAHPFSNFHPSVFTEGGVTYHCAEQYLMARKAALFGDEATRRAILEARTPGECKALGRRVSPYDDARWAQERFGVALDMLRLKFGQNAPLRSVLLATGEAELVEAAPNDRIWGVGFGEQDAPGARQAWGENLLGRALMAVRAEMTRDGSLKGA</sequence>
<evidence type="ECO:0000313" key="4">
    <source>
        <dbReference type="EMBL" id="OWL96357.1"/>
    </source>
</evidence>
<dbReference type="Proteomes" id="UP000197208">
    <property type="component" value="Unassembled WGS sequence"/>
</dbReference>
<keyword evidence="5" id="KW-1185">Reference proteome</keyword>
<evidence type="ECO:0000256" key="2">
    <source>
        <dbReference type="ARBA" id="ARBA00000751"/>
    </source>
</evidence>
<dbReference type="Gene3D" id="1.10.357.40">
    <property type="entry name" value="YbiA-like"/>
    <property type="match status" value="1"/>
</dbReference>
<gene>
    <name evidence="4" type="ORF">CBQ26_08125</name>
</gene>
<accession>A0A2D0A7G7</accession>
<name>A0A2D0A7G7_9DEIO</name>
<dbReference type="InterPro" id="IPR012816">
    <property type="entry name" value="NADAR"/>
</dbReference>
<organism evidence="4 5">
    <name type="scientific">Deinococcus indicus</name>
    <dbReference type="NCBI Taxonomy" id="223556"/>
    <lineage>
        <taxon>Bacteria</taxon>
        <taxon>Thermotogati</taxon>
        <taxon>Deinococcota</taxon>
        <taxon>Deinococci</taxon>
        <taxon>Deinococcales</taxon>
        <taxon>Deinococcaceae</taxon>
        <taxon>Deinococcus</taxon>
    </lineage>
</organism>
<comment type="caution">
    <text evidence="4">The sequence shown here is derived from an EMBL/GenBank/DDBJ whole genome shotgun (WGS) entry which is preliminary data.</text>
</comment>
<protein>
    <recommendedName>
        <fullName evidence="3">NADAR domain-containing protein</fullName>
    </recommendedName>
</protein>
<dbReference type="NCBIfam" id="TIGR02464">
    <property type="entry name" value="ribofla_fusion"/>
    <property type="match status" value="1"/>
</dbReference>
<comment type="catalytic activity">
    <reaction evidence="2">
        <text>2,5-diamino-6-hydroxy-4-(5-phosphoribosylamino)-pyrimidine + H2O = 2,5,6-triamino-4-hydroxypyrimidine + D-ribose 5-phosphate</text>
        <dbReference type="Rhea" id="RHEA:23436"/>
        <dbReference type="ChEBI" id="CHEBI:15377"/>
        <dbReference type="ChEBI" id="CHEBI:58614"/>
        <dbReference type="ChEBI" id="CHEBI:78346"/>
        <dbReference type="ChEBI" id="CHEBI:137796"/>
    </reaction>
</comment>
<dbReference type="CDD" id="cd15457">
    <property type="entry name" value="NADAR"/>
    <property type="match status" value="1"/>
</dbReference>
<evidence type="ECO:0000313" key="5">
    <source>
        <dbReference type="Proteomes" id="UP000197208"/>
    </source>
</evidence>
<dbReference type="InterPro" id="IPR037238">
    <property type="entry name" value="YbiA-like_sf"/>
</dbReference>
<dbReference type="Pfam" id="PF08719">
    <property type="entry name" value="NADAR"/>
    <property type="match status" value="1"/>
</dbReference>
<dbReference type="RefSeq" id="WP_172417991.1">
    <property type="nucleotide sequence ID" value="NZ_BNAM01000004.1"/>
</dbReference>
<dbReference type="AlphaFoldDB" id="A0A2D0A7G7"/>